<reference evidence="1 2" key="1">
    <citation type="submission" date="2017-07" db="EMBL/GenBank/DDBJ databases">
        <title>In vitro design and evaluation of phage cocktails against multidrug-resistant Aeromonas salmonicida.</title>
        <authorList>
            <person name="Chen L."/>
            <person name="Yuan S."/>
            <person name="Ma Y."/>
        </authorList>
    </citation>
    <scope>NUCLEOTIDE SEQUENCE [LARGE SCALE GENOMIC DNA]</scope>
</reference>
<dbReference type="EMBL" id="MF448340">
    <property type="protein sequence ID" value="ASU00390.1"/>
    <property type="molecule type" value="Genomic_DNA"/>
</dbReference>
<evidence type="ECO:0000313" key="1">
    <source>
        <dbReference type="EMBL" id="ASU00390.1"/>
    </source>
</evidence>
<keyword evidence="2" id="KW-1185">Reference proteome</keyword>
<sequence length="75" mass="8323">MSRSNELVEKAKQLAVLLKEVRDLAGQHDYGVELDTDSDEIVFNDWLSSSCYGEGGEGFTVSVDAEPSYWEESSC</sequence>
<dbReference type="RefSeq" id="YP_009834462.1">
    <property type="nucleotide sequence ID" value="NC_048673.1"/>
</dbReference>
<dbReference type="Proteomes" id="UP000226092">
    <property type="component" value="Segment"/>
</dbReference>
<evidence type="ECO:0000313" key="2">
    <source>
        <dbReference type="Proteomes" id="UP000226092"/>
    </source>
</evidence>
<dbReference type="KEGG" id="vg:55604529"/>
<name>A0A223LD71_9CAUD</name>
<dbReference type="GeneID" id="55604529"/>
<accession>A0A223LD71</accession>
<protein>
    <submittedName>
        <fullName evidence="1">Uncharacterized protein</fullName>
    </submittedName>
</protein>
<organism evidence="1 2">
    <name type="scientific">Aeromonas phage AS-zj</name>
    <dbReference type="NCBI Taxonomy" id="2024208"/>
    <lineage>
        <taxon>Viruses</taxon>
        <taxon>Duplodnaviria</taxon>
        <taxon>Heunggongvirae</taxon>
        <taxon>Uroviricota</taxon>
        <taxon>Caudoviricetes</taxon>
        <taxon>Pantevenvirales</taxon>
        <taxon>Straboviridae</taxon>
        <taxon>Emmerichvirinae</taxon>
        <taxon>Ceceduovirus</taxon>
        <taxon>Ceceduovirus aszj</taxon>
    </lineage>
</organism>
<proteinExistence type="predicted"/>